<feature type="compositionally biased region" description="Basic residues" evidence="1">
    <location>
        <begin position="98"/>
        <end position="107"/>
    </location>
</feature>
<feature type="region of interest" description="Disordered" evidence="1">
    <location>
        <begin position="98"/>
        <end position="158"/>
    </location>
</feature>
<protein>
    <submittedName>
        <fullName evidence="3">Uncharacterized protein</fullName>
    </submittedName>
</protein>
<accession>A0A7S1VCL8</accession>
<evidence type="ECO:0000256" key="1">
    <source>
        <dbReference type="SAM" id="MobiDB-lite"/>
    </source>
</evidence>
<dbReference type="EMBL" id="HBGL01005785">
    <property type="protein sequence ID" value="CAD9293575.1"/>
    <property type="molecule type" value="Transcribed_RNA"/>
</dbReference>
<gene>
    <name evidence="3" type="ORF">SSP0437_LOCUS4423</name>
</gene>
<sequence length="204" mass="21662">MPDEVSLGIDPVIPAAIIGTLFSLVLLCGLYSAYQHFNKVRRGENKPTPQSVSLAQMPALEAAKSRRKRREVDRALRQDVAAADSPFAWTAKMTLRRAKTGAPRKAKTVSFTDDRAAKNRPTSTSTSTSASASSDAPIPIRKGEESAAGPFSSSSGGSAMARSATTIAGFEVKNGVINDQFYGERMWISKTGMVPVLQSGAGIV</sequence>
<organism evidence="3">
    <name type="scientific">Sexangularia sp. CB-2014</name>
    <dbReference type="NCBI Taxonomy" id="1486929"/>
    <lineage>
        <taxon>Eukaryota</taxon>
        <taxon>Amoebozoa</taxon>
        <taxon>Tubulinea</taxon>
        <taxon>Elardia</taxon>
        <taxon>Arcellinida</taxon>
        <taxon>Arcellinida incertae sedis</taxon>
        <taxon>Sexangularia</taxon>
    </lineage>
</organism>
<evidence type="ECO:0000256" key="2">
    <source>
        <dbReference type="SAM" id="Phobius"/>
    </source>
</evidence>
<feature type="transmembrane region" description="Helical" evidence="2">
    <location>
        <begin position="12"/>
        <end position="34"/>
    </location>
</feature>
<proteinExistence type="predicted"/>
<name>A0A7S1VCL8_9EUKA</name>
<reference evidence="3" key="1">
    <citation type="submission" date="2021-01" db="EMBL/GenBank/DDBJ databases">
        <authorList>
            <person name="Corre E."/>
            <person name="Pelletier E."/>
            <person name="Niang G."/>
            <person name="Scheremetjew M."/>
            <person name="Finn R."/>
            <person name="Kale V."/>
            <person name="Holt S."/>
            <person name="Cochrane G."/>
            <person name="Meng A."/>
            <person name="Brown T."/>
            <person name="Cohen L."/>
        </authorList>
    </citation>
    <scope>NUCLEOTIDE SEQUENCE</scope>
    <source>
        <strain evidence="3">ATCC 50979</strain>
    </source>
</reference>
<feature type="compositionally biased region" description="Low complexity" evidence="1">
    <location>
        <begin position="122"/>
        <end position="134"/>
    </location>
</feature>
<keyword evidence="2" id="KW-0472">Membrane</keyword>
<keyword evidence="2" id="KW-0812">Transmembrane</keyword>
<keyword evidence="2" id="KW-1133">Transmembrane helix</keyword>
<feature type="compositionally biased region" description="Low complexity" evidence="1">
    <location>
        <begin position="146"/>
        <end position="158"/>
    </location>
</feature>
<dbReference type="AlphaFoldDB" id="A0A7S1VCL8"/>
<evidence type="ECO:0000313" key="3">
    <source>
        <dbReference type="EMBL" id="CAD9293575.1"/>
    </source>
</evidence>